<gene>
    <name evidence="5" type="ORF">SAMN04488540_1243</name>
</gene>
<dbReference type="Proteomes" id="UP000199527">
    <property type="component" value="Unassembled WGS sequence"/>
</dbReference>
<dbReference type="EMBL" id="FNEM01000024">
    <property type="protein sequence ID" value="SDK27565.1"/>
    <property type="molecule type" value="Genomic_DNA"/>
</dbReference>
<reference evidence="6" key="1">
    <citation type="submission" date="2016-10" db="EMBL/GenBank/DDBJ databases">
        <authorList>
            <person name="Varghese N."/>
            <person name="Submissions S."/>
        </authorList>
    </citation>
    <scope>NUCLEOTIDE SEQUENCE [LARGE SCALE GENOMIC DNA]</scope>
    <source>
        <strain evidence="6">DSM 23317</strain>
    </source>
</reference>
<dbReference type="RefSeq" id="WP_218126957.1">
    <property type="nucleotide sequence ID" value="NZ_FNEM01000024.1"/>
</dbReference>
<evidence type="ECO:0000313" key="5">
    <source>
        <dbReference type="EMBL" id="SDK27565.1"/>
    </source>
</evidence>
<comment type="subcellular location">
    <subcellularLocation>
        <location evidence="1">Membrane</location>
    </subcellularLocation>
</comment>
<feature type="domain" description="Bacterial surface antigen (D15)" evidence="4">
    <location>
        <begin position="147"/>
        <end position="407"/>
    </location>
</feature>
<keyword evidence="3" id="KW-0175">Coiled coil</keyword>
<dbReference type="Gene3D" id="2.40.160.50">
    <property type="entry name" value="membrane protein fhac: a member of the omp85/tpsb transporter family"/>
    <property type="match status" value="1"/>
</dbReference>
<protein>
    <submittedName>
        <fullName evidence="5">Surface antigen</fullName>
    </submittedName>
</protein>
<dbReference type="GO" id="GO:0019867">
    <property type="term" value="C:outer membrane"/>
    <property type="evidence" value="ECO:0007669"/>
    <property type="project" value="InterPro"/>
</dbReference>
<name>A0A1G9AM10_9GAMM</name>
<proteinExistence type="predicted"/>
<evidence type="ECO:0000256" key="3">
    <source>
        <dbReference type="SAM" id="Coils"/>
    </source>
</evidence>
<dbReference type="InterPro" id="IPR000184">
    <property type="entry name" value="Bac_surfAg_D15"/>
</dbReference>
<evidence type="ECO:0000256" key="1">
    <source>
        <dbReference type="ARBA" id="ARBA00004370"/>
    </source>
</evidence>
<dbReference type="Pfam" id="PF01103">
    <property type="entry name" value="Omp85"/>
    <property type="match status" value="1"/>
</dbReference>
<dbReference type="AlphaFoldDB" id="A0A1G9AM10"/>
<evidence type="ECO:0000256" key="2">
    <source>
        <dbReference type="ARBA" id="ARBA00023136"/>
    </source>
</evidence>
<sequence length="409" mass="46432">MPPLSELQPSTEAAEQGLTQLDAGIEALEQRLANSSQLSGDQRRHLEQQLTDLKQQRKRYIEHQGLSMLSLVGGPAYTPELGTLLAIGGLYSFSTDRLEPELQRSSVGAFFLVNQGEGDTGFAVRSKQNLFFDHNRIRFTGELRAGVQSSHFWGVGYQAGERQDASDQTLMKATSLDYRANLSYQISDDLYLGPAFAIHYYRPDEQSIPQSAWDDSNFQAYYQQPLSVGIGATLQYDSRDVAVNAWRGQYLNLELLAYRDGIGSELEFEKGLLDYRYYWPLAKGRVLAFYNALQWSSGDVPYYAMPQLGGMRSMRGIYLGRYRDNSTVEHTTEYRHTFRYRDGSLTNHGMVLWAGLGSVAQHTGDLYHDTLYSYGIGYRYEMQPRMNVRVDLGVSENDTGFYFNFTEAF</sequence>
<evidence type="ECO:0000313" key="6">
    <source>
        <dbReference type="Proteomes" id="UP000199527"/>
    </source>
</evidence>
<accession>A0A1G9AM10</accession>
<keyword evidence="6" id="KW-1185">Reference proteome</keyword>
<organism evidence="5 6">
    <name type="scientific">Ferrimonas sediminum</name>
    <dbReference type="NCBI Taxonomy" id="718193"/>
    <lineage>
        <taxon>Bacteria</taxon>
        <taxon>Pseudomonadati</taxon>
        <taxon>Pseudomonadota</taxon>
        <taxon>Gammaproteobacteria</taxon>
        <taxon>Alteromonadales</taxon>
        <taxon>Ferrimonadaceae</taxon>
        <taxon>Ferrimonas</taxon>
    </lineage>
</organism>
<evidence type="ECO:0000259" key="4">
    <source>
        <dbReference type="Pfam" id="PF01103"/>
    </source>
</evidence>
<keyword evidence="2" id="KW-0472">Membrane</keyword>
<feature type="coiled-coil region" evidence="3">
    <location>
        <begin position="18"/>
        <end position="63"/>
    </location>
</feature>